<sequence>MERLELIARYGRSSITLYDYFENGESSRKFLKDYALNEGKSIKQTVTSGSRKMWVCTSSTTCP</sequence>
<evidence type="ECO:0000313" key="2">
    <source>
        <dbReference type="EMBL" id="KAE8995994.1"/>
    </source>
</evidence>
<dbReference type="Proteomes" id="UP000440732">
    <property type="component" value="Unassembled WGS sequence"/>
</dbReference>
<evidence type="ECO:0000313" key="6">
    <source>
        <dbReference type="EMBL" id="KAE9212287.1"/>
    </source>
</evidence>
<organism evidence="1 8">
    <name type="scientific">Phytophthora fragariae</name>
    <dbReference type="NCBI Taxonomy" id="53985"/>
    <lineage>
        <taxon>Eukaryota</taxon>
        <taxon>Sar</taxon>
        <taxon>Stramenopiles</taxon>
        <taxon>Oomycota</taxon>
        <taxon>Peronosporomycetes</taxon>
        <taxon>Peronosporales</taxon>
        <taxon>Peronosporaceae</taxon>
        <taxon>Phytophthora</taxon>
    </lineage>
</organism>
<evidence type="ECO:0000313" key="8">
    <source>
        <dbReference type="Proteomes" id="UP000429523"/>
    </source>
</evidence>
<evidence type="ECO:0000313" key="3">
    <source>
        <dbReference type="EMBL" id="KAE9095598.1"/>
    </source>
</evidence>
<evidence type="ECO:0000313" key="5">
    <source>
        <dbReference type="EMBL" id="KAE9195677.1"/>
    </source>
</evidence>
<evidence type="ECO:0000313" key="4">
    <source>
        <dbReference type="EMBL" id="KAE9128789.1"/>
    </source>
</evidence>
<evidence type="ECO:0000313" key="1">
    <source>
        <dbReference type="EMBL" id="KAE8928141.1"/>
    </source>
</evidence>
<evidence type="ECO:0000313" key="7">
    <source>
        <dbReference type="EMBL" id="KAE9297312.1"/>
    </source>
</evidence>
<dbReference type="EMBL" id="QXFW01001130">
    <property type="protein sequence ID" value="KAE8995994.1"/>
    <property type="molecule type" value="Genomic_DNA"/>
</dbReference>
<dbReference type="AlphaFoldDB" id="A0A6A3E8D6"/>
<dbReference type="EMBL" id="QXGD01001192">
    <property type="protein sequence ID" value="KAE9212287.1"/>
    <property type="molecule type" value="Genomic_DNA"/>
</dbReference>
<dbReference type="Proteomes" id="UP000437068">
    <property type="component" value="Unassembled WGS sequence"/>
</dbReference>
<keyword evidence="9" id="KW-1185">Reference proteome</keyword>
<gene>
    <name evidence="7" type="ORF">PF001_g16462</name>
    <name evidence="6" type="ORF">PF002_g18302</name>
    <name evidence="5" type="ORF">PF005_g17192</name>
    <name evidence="4" type="ORF">PF006_g16196</name>
    <name evidence="3" type="ORF">PF007_g17321</name>
    <name evidence="1" type="ORF">PF009_g21708</name>
    <name evidence="2" type="ORF">PF011_g16092</name>
</gene>
<dbReference type="EMBL" id="QXGE01001132">
    <property type="protein sequence ID" value="KAE9297312.1"/>
    <property type="molecule type" value="Genomic_DNA"/>
</dbReference>
<reference evidence="8 9" key="1">
    <citation type="submission" date="2018-08" db="EMBL/GenBank/DDBJ databases">
        <title>Genomic investigation of the strawberry pathogen Phytophthora fragariae indicates pathogenicity is determined by transcriptional variation in three key races.</title>
        <authorList>
            <person name="Adams T.M."/>
            <person name="Armitage A.D."/>
            <person name="Sobczyk M.K."/>
            <person name="Bates H.J."/>
            <person name="Dunwell J.M."/>
            <person name="Nellist C.F."/>
            <person name="Harrison R.J."/>
        </authorList>
    </citation>
    <scope>NUCLEOTIDE SEQUENCE [LARGE SCALE GENOMIC DNA]</scope>
    <source>
        <strain evidence="7 10">A4</strain>
        <strain evidence="6 11">BC-1</strain>
        <strain evidence="5 9">NOV-27</strain>
        <strain evidence="4 12">NOV-5</strain>
        <strain evidence="3 13">NOV-71</strain>
        <strain evidence="1 8">NOV-9</strain>
        <strain evidence="2 14">SCRP245</strain>
    </source>
</reference>
<dbReference type="Proteomes" id="UP000429523">
    <property type="component" value="Unassembled WGS sequence"/>
</dbReference>
<dbReference type="EMBL" id="QXFZ01001166">
    <property type="protein sequence ID" value="KAE9095598.1"/>
    <property type="molecule type" value="Genomic_DNA"/>
</dbReference>
<dbReference type="Proteomes" id="UP000460718">
    <property type="component" value="Unassembled WGS sequence"/>
</dbReference>
<dbReference type="EMBL" id="QXGF01001733">
    <property type="protein sequence ID" value="KAE8928141.1"/>
    <property type="molecule type" value="Genomic_DNA"/>
</dbReference>
<dbReference type="Proteomes" id="UP000441208">
    <property type="component" value="Unassembled WGS sequence"/>
</dbReference>
<evidence type="ECO:0000313" key="12">
    <source>
        <dbReference type="Proteomes" id="UP000440732"/>
    </source>
</evidence>
<dbReference type="EMBL" id="QXGA01001112">
    <property type="protein sequence ID" value="KAE9128789.1"/>
    <property type="molecule type" value="Genomic_DNA"/>
</dbReference>
<evidence type="ECO:0000313" key="14">
    <source>
        <dbReference type="Proteomes" id="UP000460718"/>
    </source>
</evidence>
<evidence type="ECO:0000313" key="13">
    <source>
        <dbReference type="Proteomes" id="UP000441208"/>
    </source>
</evidence>
<proteinExistence type="predicted"/>
<name>A0A6A3E8D6_9STRA</name>
<dbReference type="EMBL" id="QXGB01001170">
    <property type="protein sequence ID" value="KAE9195677.1"/>
    <property type="molecule type" value="Genomic_DNA"/>
</dbReference>
<comment type="caution">
    <text evidence="1">The sequence shown here is derived from an EMBL/GenBank/DDBJ whole genome shotgun (WGS) entry which is preliminary data.</text>
</comment>
<dbReference type="Proteomes" id="UP000433483">
    <property type="component" value="Unassembled WGS sequence"/>
</dbReference>
<protein>
    <submittedName>
        <fullName evidence="1">Uncharacterized protein</fullName>
    </submittedName>
</protein>
<evidence type="ECO:0000313" key="9">
    <source>
        <dbReference type="Proteomes" id="UP000433483"/>
    </source>
</evidence>
<dbReference type="Proteomes" id="UP000440367">
    <property type="component" value="Unassembled WGS sequence"/>
</dbReference>
<evidence type="ECO:0000313" key="11">
    <source>
        <dbReference type="Proteomes" id="UP000440367"/>
    </source>
</evidence>
<evidence type="ECO:0000313" key="10">
    <source>
        <dbReference type="Proteomes" id="UP000437068"/>
    </source>
</evidence>
<accession>A0A6A3E8D6</accession>